<proteinExistence type="predicted"/>
<dbReference type="EMBL" id="CADCWL010000101">
    <property type="protein sequence ID" value="CAA9565301.1"/>
    <property type="molecule type" value="Genomic_DNA"/>
</dbReference>
<accession>A0A6J4V0T8</accession>
<sequence length="197" mass="21480">MSWPGGFAQCRTGRPTPRRRPGTLLRSLRAKAFDRPGDGYRFDVPPVRELGTVELGSPVTFSAGENGRGRSTVREAIAAAGSTAVGGATDGTPVAARRDAAHLTHSRAKRTGRSFFLRAEEFGHVPGRTTGLVENGRDRGRVRIRQVGRPGFRSVRVRPPRSPIGHRPPDRRAPRPDSGRRGTAERVWEWGTATRSS</sequence>
<evidence type="ECO:0000313" key="2">
    <source>
        <dbReference type="EMBL" id="CAA9565301.1"/>
    </source>
</evidence>
<organism evidence="2">
    <name type="scientific">uncultured Thermomicrobiales bacterium</name>
    <dbReference type="NCBI Taxonomy" id="1645740"/>
    <lineage>
        <taxon>Bacteria</taxon>
        <taxon>Pseudomonadati</taxon>
        <taxon>Thermomicrobiota</taxon>
        <taxon>Thermomicrobia</taxon>
        <taxon>Thermomicrobiales</taxon>
        <taxon>environmental samples</taxon>
    </lineage>
</organism>
<evidence type="ECO:0000256" key="1">
    <source>
        <dbReference type="SAM" id="MobiDB-lite"/>
    </source>
</evidence>
<feature type="region of interest" description="Disordered" evidence="1">
    <location>
        <begin position="1"/>
        <end position="24"/>
    </location>
</feature>
<reference evidence="2" key="1">
    <citation type="submission" date="2020-02" db="EMBL/GenBank/DDBJ databases">
        <authorList>
            <person name="Meier V. D."/>
        </authorList>
    </citation>
    <scope>NUCLEOTIDE SEQUENCE</scope>
    <source>
        <strain evidence="2">AVDCRST_MAG19</strain>
    </source>
</reference>
<gene>
    <name evidence="2" type="ORF">AVDCRST_MAG19-2195</name>
</gene>
<feature type="compositionally biased region" description="Basic and acidic residues" evidence="1">
    <location>
        <begin position="167"/>
        <end position="188"/>
    </location>
</feature>
<feature type="region of interest" description="Disordered" evidence="1">
    <location>
        <begin position="150"/>
        <end position="197"/>
    </location>
</feature>
<name>A0A6J4V0T8_9BACT</name>
<protein>
    <submittedName>
        <fullName evidence="2">Uncharacterized protein</fullName>
    </submittedName>
</protein>
<dbReference type="AlphaFoldDB" id="A0A6J4V0T8"/>